<evidence type="ECO:0000313" key="2">
    <source>
        <dbReference type="Proteomes" id="UP000814128"/>
    </source>
</evidence>
<dbReference type="Proteomes" id="UP000814128">
    <property type="component" value="Unassembled WGS sequence"/>
</dbReference>
<accession>A0ACB8Q8U6</accession>
<organism evidence="1 2">
    <name type="scientific">Vararia minispora EC-137</name>
    <dbReference type="NCBI Taxonomy" id="1314806"/>
    <lineage>
        <taxon>Eukaryota</taxon>
        <taxon>Fungi</taxon>
        <taxon>Dikarya</taxon>
        <taxon>Basidiomycota</taxon>
        <taxon>Agaricomycotina</taxon>
        <taxon>Agaricomycetes</taxon>
        <taxon>Russulales</taxon>
        <taxon>Lachnocladiaceae</taxon>
        <taxon>Vararia</taxon>
    </lineage>
</organism>
<keyword evidence="2" id="KW-1185">Reference proteome</keyword>
<protein>
    <submittedName>
        <fullName evidence="1">Uncharacterized protein</fullName>
    </submittedName>
</protein>
<reference evidence="1" key="2">
    <citation type="journal article" date="2022" name="New Phytol.">
        <title>Evolutionary transition to the ectomycorrhizal habit in the genomes of a hyperdiverse lineage of mushroom-forming fungi.</title>
        <authorList>
            <person name="Looney B."/>
            <person name="Miyauchi S."/>
            <person name="Morin E."/>
            <person name="Drula E."/>
            <person name="Courty P.E."/>
            <person name="Kohler A."/>
            <person name="Kuo A."/>
            <person name="LaButti K."/>
            <person name="Pangilinan J."/>
            <person name="Lipzen A."/>
            <person name="Riley R."/>
            <person name="Andreopoulos W."/>
            <person name="He G."/>
            <person name="Johnson J."/>
            <person name="Nolan M."/>
            <person name="Tritt A."/>
            <person name="Barry K.W."/>
            <person name="Grigoriev I.V."/>
            <person name="Nagy L.G."/>
            <person name="Hibbett D."/>
            <person name="Henrissat B."/>
            <person name="Matheny P.B."/>
            <person name="Labbe J."/>
            <person name="Martin F.M."/>
        </authorList>
    </citation>
    <scope>NUCLEOTIDE SEQUENCE</scope>
    <source>
        <strain evidence="1">EC-137</strain>
    </source>
</reference>
<reference evidence="1" key="1">
    <citation type="submission" date="2021-02" db="EMBL/GenBank/DDBJ databases">
        <authorList>
            <consortium name="DOE Joint Genome Institute"/>
            <person name="Ahrendt S."/>
            <person name="Looney B.P."/>
            <person name="Miyauchi S."/>
            <person name="Morin E."/>
            <person name="Drula E."/>
            <person name="Courty P.E."/>
            <person name="Chicoki N."/>
            <person name="Fauchery L."/>
            <person name="Kohler A."/>
            <person name="Kuo A."/>
            <person name="Labutti K."/>
            <person name="Pangilinan J."/>
            <person name="Lipzen A."/>
            <person name="Riley R."/>
            <person name="Andreopoulos W."/>
            <person name="He G."/>
            <person name="Johnson J."/>
            <person name="Barry K.W."/>
            <person name="Grigoriev I.V."/>
            <person name="Nagy L."/>
            <person name="Hibbett D."/>
            <person name="Henrissat B."/>
            <person name="Matheny P.B."/>
            <person name="Labbe J."/>
            <person name="Martin F."/>
        </authorList>
    </citation>
    <scope>NUCLEOTIDE SEQUENCE</scope>
    <source>
        <strain evidence="1">EC-137</strain>
    </source>
</reference>
<proteinExistence type="predicted"/>
<evidence type="ECO:0000313" key="1">
    <source>
        <dbReference type="EMBL" id="KAI0028211.1"/>
    </source>
</evidence>
<gene>
    <name evidence="1" type="ORF">K488DRAFT_89970</name>
</gene>
<name>A0ACB8Q8U6_9AGAM</name>
<comment type="caution">
    <text evidence="1">The sequence shown here is derived from an EMBL/GenBank/DDBJ whole genome shotgun (WGS) entry which is preliminary data.</text>
</comment>
<dbReference type="EMBL" id="MU273778">
    <property type="protein sequence ID" value="KAI0028211.1"/>
    <property type="molecule type" value="Genomic_DNA"/>
</dbReference>
<sequence length="638" mass="70683">MAQNLPALGGLVGLWLASLFWGANVVLFCLTAYKLARRTDHGVQIHRILLCLITFQLLVTTAHVFSCLADLIGAFIDNGNAASHYFRTDGRPPLIAQLILCSLNVFCGDGFLRRFGVSMFFRIVVFYSRCRWWVPWYYRADFIDALFDLSKQGLLNFGNLAVRGIEAAPLALTFAVQCSGTLFIGWRAWSTPTIVAGTRWSLWTILWVVVESGGLYSAATLTAIVVGFTATPLIDSLVAPLCQIASLVPLTIILRECWKTEHNPDVARPPPETFLIDERVILHRRSPSHDSSESVIVNVQTMTHMHADRLLCVLGDMAALLVTLAGLLGDWFVGPLWGVNVVLYVMVHFAFASSALASRSSYRRLVLYTISLQLLLSTGHASASMADVIICFSVTKESPHDYFADSGRPALLGQIILYTLNAFIGDSFIVWRVYVSWGRRLLLVVPLILLNVGATVLGLTATAELARIHTLRDARVRYMTGTAWMISLIVQGCGTLLIVWRVWSTPIVSPSVRRRWNPCTVLWVFVESGCIYSGTTLLSIALMAANSPLIDMIVAPLCHIATFVPLTIILREHCKMAVHMTQPITLGPGRTFLVDDYELEAVGRANGRTTPLDTMMIEFQRSTHERVDSQTVRLPLST</sequence>